<dbReference type="AlphaFoldDB" id="A0A7Y6TY64"/>
<dbReference type="RefSeq" id="WP_176070641.1">
    <property type="nucleotide sequence ID" value="NZ_JABWMJ010000009.1"/>
</dbReference>
<dbReference type="SUPFAM" id="SSF53335">
    <property type="entry name" value="S-adenosyl-L-methionine-dependent methyltransferases"/>
    <property type="match status" value="1"/>
</dbReference>
<dbReference type="Proteomes" id="UP000529637">
    <property type="component" value="Unassembled WGS sequence"/>
</dbReference>
<reference evidence="1 2" key="1">
    <citation type="submission" date="2020-06" db="EMBL/GenBank/DDBJ databases">
        <title>Schlegella sp. ID0723 isolated from air conditioner.</title>
        <authorList>
            <person name="Kim D.Y."/>
            <person name="Kim D.-U."/>
        </authorList>
    </citation>
    <scope>NUCLEOTIDE SEQUENCE [LARGE SCALE GENOMIC DNA]</scope>
    <source>
        <strain evidence="1 2">ID0723</strain>
    </source>
</reference>
<gene>
    <name evidence="1" type="ORF">HQN59_18740</name>
</gene>
<keyword evidence="2" id="KW-1185">Reference proteome</keyword>
<evidence type="ECO:0008006" key="3">
    <source>
        <dbReference type="Google" id="ProtNLM"/>
    </source>
</evidence>
<comment type="caution">
    <text evidence="1">The sequence shown here is derived from an EMBL/GenBank/DDBJ whole genome shotgun (WGS) entry which is preliminary data.</text>
</comment>
<dbReference type="InterPro" id="IPR029063">
    <property type="entry name" value="SAM-dependent_MTases_sf"/>
</dbReference>
<name>A0A7Y6TY64_9BURK</name>
<dbReference type="EMBL" id="JABWMJ010000009">
    <property type="protein sequence ID" value="NUZ07805.1"/>
    <property type="molecule type" value="Genomic_DNA"/>
</dbReference>
<organism evidence="1 2">
    <name type="scientific">Piscinibacter koreensis</name>
    <dbReference type="NCBI Taxonomy" id="2742824"/>
    <lineage>
        <taxon>Bacteria</taxon>
        <taxon>Pseudomonadati</taxon>
        <taxon>Pseudomonadota</taxon>
        <taxon>Betaproteobacteria</taxon>
        <taxon>Burkholderiales</taxon>
        <taxon>Sphaerotilaceae</taxon>
        <taxon>Piscinibacter</taxon>
    </lineage>
</organism>
<accession>A0A7Y6TY64</accession>
<evidence type="ECO:0000313" key="2">
    <source>
        <dbReference type="Proteomes" id="UP000529637"/>
    </source>
</evidence>
<evidence type="ECO:0000313" key="1">
    <source>
        <dbReference type="EMBL" id="NUZ07805.1"/>
    </source>
</evidence>
<proteinExistence type="predicted"/>
<protein>
    <recommendedName>
        <fullName evidence="3">Methyltransferase domain-containing protein</fullName>
    </recommendedName>
</protein>
<dbReference type="Gene3D" id="3.40.50.150">
    <property type="entry name" value="Vaccinia Virus protein VP39"/>
    <property type="match status" value="1"/>
</dbReference>
<sequence length="246" mass="26887">MLTRVLEPEELDHLEPDDPRARRARRDLRRINRIMGATGILRRALEPALPARSASDPPLRLVEIGCGDGRLMLDVARRTRERWPRVEITLLDRQALVDAATIADYASAGWIARPLTIDVLAWAGAGDPGATLVPAGESAQRFDAVVANLFLHHFDEPALARLLAGCVGRAAAVIACEPRRSRFALAASHLVGAIGSGPVTRLDAVLSVRAGFRGRELSSAWSATAGWHVDEYDDGLFTHVFRARRR</sequence>